<feature type="binding site" evidence="9">
    <location>
        <position position="158"/>
    </location>
    <ligand>
        <name>Zn(2+)</name>
        <dbReference type="ChEBI" id="CHEBI:29105"/>
        <note>catalytic</note>
    </ligand>
</feature>
<comment type="function">
    <text evidence="9 10">Catalyzes hydrolysis of the D-alanyl-D-alanine dipeptide.</text>
</comment>
<evidence type="ECO:0000256" key="1">
    <source>
        <dbReference type="ARBA" id="ARBA00001362"/>
    </source>
</evidence>
<keyword evidence="4 9" id="KW-0378">Hydrolase</keyword>
<feature type="active site" description="Proton donor/acceptor" evidence="9">
    <location>
        <position position="218"/>
    </location>
</feature>
<dbReference type="GO" id="GO:0006508">
    <property type="term" value="P:proteolysis"/>
    <property type="evidence" value="ECO:0007669"/>
    <property type="project" value="UniProtKB-KW"/>
</dbReference>
<evidence type="ECO:0000256" key="9">
    <source>
        <dbReference type="HAMAP-Rule" id="MF_01924"/>
    </source>
</evidence>
<keyword evidence="7 9" id="KW-0482">Metalloprotease</keyword>
<comment type="catalytic activity">
    <reaction evidence="1 9 10">
        <text>D-alanyl-D-alanine + H2O = 2 D-alanine</text>
        <dbReference type="Rhea" id="RHEA:20661"/>
        <dbReference type="ChEBI" id="CHEBI:15377"/>
        <dbReference type="ChEBI" id="CHEBI:57416"/>
        <dbReference type="ChEBI" id="CHEBI:57822"/>
        <dbReference type="EC" id="3.4.13.22"/>
    </reaction>
</comment>
<dbReference type="InterPro" id="IPR000755">
    <property type="entry name" value="A_A_dipeptidase"/>
</dbReference>
<keyword evidence="8 10" id="KW-0961">Cell wall biogenesis/degradation</keyword>
<dbReference type="EC" id="3.4.13.22" evidence="9 10"/>
<feature type="chain" id="PRO_5013142340" description="D-alanyl-D-alanine dipeptidase" evidence="11">
    <location>
        <begin position="22"/>
        <end position="239"/>
    </location>
</feature>
<feature type="site" description="Transition state stabilizer" evidence="9">
    <location>
        <position position="106"/>
    </location>
</feature>
<dbReference type="GO" id="GO:0008237">
    <property type="term" value="F:metallopeptidase activity"/>
    <property type="evidence" value="ECO:0007669"/>
    <property type="project" value="UniProtKB-KW"/>
</dbReference>
<evidence type="ECO:0000313" key="12">
    <source>
        <dbReference type="EMBL" id="SBV37178.1"/>
    </source>
</evidence>
<dbReference type="SUPFAM" id="SSF55166">
    <property type="entry name" value="Hedgehog/DD-peptidase"/>
    <property type="match status" value="1"/>
</dbReference>
<reference evidence="12" key="1">
    <citation type="submission" date="2016-03" db="EMBL/GenBank/DDBJ databases">
        <authorList>
            <person name="Ploux O."/>
        </authorList>
    </citation>
    <scope>NUCLEOTIDE SEQUENCE</scope>
    <source>
        <strain evidence="12">UC10</strain>
    </source>
</reference>
<gene>
    <name evidence="9" type="primary">ddpX</name>
    <name evidence="12" type="ORF">STPYR_12108</name>
</gene>
<dbReference type="PANTHER" id="PTHR43126">
    <property type="entry name" value="D-ALANYL-D-ALANINE DIPEPTIDASE"/>
    <property type="match status" value="1"/>
</dbReference>
<evidence type="ECO:0000256" key="11">
    <source>
        <dbReference type="SAM" id="SignalP"/>
    </source>
</evidence>
<evidence type="ECO:0000256" key="8">
    <source>
        <dbReference type="ARBA" id="ARBA00023316"/>
    </source>
</evidence>
<evidence type="ECO:0000256" key="5">
    <source>
        <dbReference type="ARBA" id="ARBA00022833"/>
    </source>
</evidence>
<dbReference type="EMBL" id="FLTS01000001">
    <property type="protein sequence ID" value="SBV37178.1"/>
    <property type="molecule type" value="Genomic_DNA"/>
</dbReference>
<comment type="similarity">
    <text evidence="9 10">Belongs to the peptidase M15D family.</text>
</comment>
<dbReference type="PIRSF" id="PIRSF026671">
    <property type="entry name" value="AA_dipeptidase"/>
    <property type="match status" value="1"/>
</dbReference>
<keyword evidence="11" id="KW-0732">Signal</keyword>
<protein>
    <recommendedName>
        <fullName evidence="9 10">D-alanyl-D-alanine dipeptidase</fullName>
        <shortName evidence="9 10">D-Ala-D-Ala dipeptidase</shortName>
        <ecNumber evidence="9 10">3.4.13.22</ecNumber>
    </recommendedName>
</protein>
<dbReference type="Gene3D" id="3.30.1380.10">
    <property type="match status" value="1"/>
</dbReference>
<evidence type="ECO:0000256" key="4">
    <source>
        <dbReference type="ARBA" id="ARBA00022801"/>
    </source>
</evidence>
<dbReference type="GO" id="GO:0071555">
    <property type="term" value="P:cell wall organization"/>
    <property type="evidence" value="ECO:0007669"/>
    <property type="project" value="UniProtKB-KW"/>
</dbReference>
<accession>A0A1Y5Q4D6</accession>
<name>A0A1Y5Q4D6_9GAMM</name>
<evidence type="ECO:0000256" key="2">
    <source>
        <dbReference type="ARBA" id="ARBA00022670"/>
    </source>
</evidence>
<dbReference type="Pfam" id="PF01427">
    <property type="entry name" value="Peptidase_M15"/>
    <property type="match status" value="1"/>
</dbReference>
<feature type="binding site" evidence="9">
    <location>
        <position position="221"/>
    </location>
    <ligand>
        <name>Zn(2+)</name>
        <dbReference type="ChEBI" id="CHEBI:29105"/>
        <note>catalytic</note>
    </ligand>
</feature>
<dbReference type="GO" id="GO:0160237">
    <property type="term" value="F:D-Ala-D-Ala dipeptidase activity"/>
    <property type="evidence" value="ECO:0007669"/>
    <property type="project" value="UniProtKB-EC"/>
</dbReference>
<dbReference type="CDD" id="cd14817">
    <property type="entry name" value="D-Ala-D-Ala_dipeptidase_VanX"/>
    <property type="match status" value="1"/>
</dbReference>
<dbReference type="AlphaFoldDB" id="A0A1Y5Q4D6"/>
<dbReference type="HAMAP" id="MF_01924">
    <property type="entry name" value="A_A_dipeptidase"/>
    <property type="match status" value="1"/>
</dbReference>
<dbReference type="PANTHER" id="PTHR43126:SF1">
    <property type="entry name" value="D-ALANYL-D-ALANINE DIPEPTIDASE"/>
    <property type="match status" value="1"/>
</dbReference>
<feature type="binding site" evidence="9">
    <location>
        <position position="151"/>
    </location>
    <ligand>
        <name>Zn(2+)</name>
        <dbReference type="ChEBI" id="CHEBI:29105"/>
        <note>catalytic</note>
    </ligand>
</feature>
<keyword evidence="6 9" id="KW-0224">Dipeptidase</keyword>
<dbReference type="GO" id="GO:0008270">
    <property type="term" value="F:zinc ion binding"/>
    <property type="evidence" value="ECO:0007669"/>
    <property type="project" value="UniProtKB-UniRule"/>
</dbReference>
<keyword evidence="3 9" id="KW-0479">Metal-binding</keyword>
<keyword evidence="5 9" id="KW-0862">Zinc</keyword>
<evidence type="ECO:0000256" key="10">
    <source>
        <dbReference type="PIRNR" id="PIRNR026671"/>
    </source>
</evidence>
<organism evidence="12">
    <name type="scientific">uncultured Stenotrophomonas sp</name>
    <dbReference type="NCBI Taxonomy" id="165438"/>
    <lineage>
        <taxon>Bacteria</taxon>
        <taxon>Pseudomonadati</taxon>
        <taxon>Pseudomonadota</taxon>
        <taxon>Gammaproteobacteria</taxon>
        <taxon>Lysobacterales</taxon>
        <taxon>Lysobacteraceae</taxon>
        <taxon>Stenotrophomonas</taxon>
        <taxon>environmental samples</taxon>
    </lineage>
</organism>
<keyword evidence="2 9" id="KW-0645">Protease</keyword>
<dbReference type="InterPro" id="IPR009045">
    <property type="entry name" value="Zn_M74/Hedgehog-like"/>
</dbReference>
<comment type="cofactor">
    <cofactor evidence="9">
        <name>Zn(2+)</name>
        <dbReference type="ChEBI" id="CHEBI:29105"/>
    </cofactor>
    <text evidence="9">Binds 1 zinc ion per subunit.</text>
</comment>
<evidence type="ECO:0000256" key="6">
    <source>
        <dbReference type="ARBA" id="ARBA00022997"/>
    </source>
</evidence>
<feature type="signal peptide" evidence="11">
    <location>
        <begin position="1"/>
        <end position="21"/>
    </location>
</feature>
<proteinExistence type="inferred from homology"/>
<evidence type="ECO:0000256" key="3">
    <source>
        <dbReference type="ARBA" id="ARBA00022723"/>
    </source>
</evidence>
<evidence type="ECO:0000256" key="7">
    <source>
        <dbReference type="ARBA" id="ARBA00023049"/>
    </source>
</evidence>
<sequence>MVRPLRHMVVIAASLLIPVGAATGDAPAVSPASDPAQAGMLDVATLAPDFVPDMRYAGSDNFTGRPVPGYEAPRCYLHAAAAQALARVQRRLRAQGHALRLYDCYRPVRAVQAFMRWVDDPADQQAKARYYPNIDKGLLVEQGYIAAHSGHSRGATIDLGLLDCRGGACVELDMGTGFDRFDPLAHTDSAGISAHQRRNRQRLLEAMRSEGFANYPLEWWHYTFQPEPTPDTAYDFPVR</sequence>